<sequence>MAGRSRDGTDNCLKEKRMKGDSNFPLRFKGVDVEDVTLSYEILQISKVCNGFPRNCVLARIVYSFPRIFCAARSTDPCSVRTRVVASGHAAQK</sequence>
<evidence type="ECO:0000313" key="1">
    <source>
        <dbReference type="EMBL" id="GBP82623.1"/>
    </source>
</evidence>
<proteinExistence type="predicted"/>
<evidence type="ECO:0000313" key="2">
    <source>
        <dbReference type="Proteomes" id="UP000299102"/>
    </source>
</evidence>
<organism evidence="1 2">
    <name type="scientific">Eumeta variegata</name>
    <name type="common">Bagworm moth</name>
    <name type="synonym">Eumeta japonica</name>
    <dbReference type="NCBI Taxonomy" id="151549"/>
    <lineage>
        <taxon>Eukaryota</taxon>
        <taxon>Metazoa</taxon>
        <taxon>Ecdysozoa</taxon>
        <taxon>Arthropoda</taxon>
        <taxon>Hexapoda</taxon>
        <taxon>Insecta</taxon>
        <taxon>Pterygota</taxon>
        <taxon>Neoptera</taxon>
        <taxon>Endopterygota</taxon>
        <taxon>Lepidoptera</taxon>
        <taxon>Glossata</taxon>
        <taxon>Ditrysia</taxon>
        <taxon>Tineoidea</taxon>
        <taxon>Psychidae</taxon>
        <taxon>Oiketicinae</taxon>
        <taxon>Eumeta</taxon>
    </lineage>
</organism>
<accession>A0A4C1Z639</accession>
<dbReference type="EMBL" id="BGZK01001574">
    <property type="protein sequence ID" value="GBP82623.1"/>
    <property type="molecule type" value="Genomic_DNA"/>
</dbReference>
<keyword evidence="2" id="KW-1185">Reference proteome</keyword>
<name>A0A4C1Z639_EUMVA</name>
<gene>
    <name evidence="1" type="ORF">EVAR_54099_1</name>
</gene>
<dbReference type="Proteomes" id="UP000299102">
    <property type="component" value="Unassembled WGS sequence"/>
</dbReference>
<dbReference type="AlphaFoldDB" id="A0A4C1Z639"/>
<comment type="caution">
    <text evidence="1">The sequence shown here is derived from an EMBL/GenBank/DDBJ whole genome shotgun (WGS) entry which is preliminary data.</text>
</comment>
<protein>
    <submittedName>
        <fullName evidence="1">Uncharacterized protein</fullName>
    </submittedName>
</protein>
<reference evidence="1 2" key="1">
    <citation type="journal article" date="2019" name="Commun. Biol.">
        <title>The bagworm genome reveals a unique fibroin gene that provides high tensile strength.</title>
        <authorList>
            <person name="Kono N."/>
            <person name="Nakamura H."/>
            <person name="Ohtoshi R."/>
            <person name="Tomita M."/>
            <person name="Numata K."/>
            <person name="Arakawa K."/>
        </authorList>
    </citation>
    <scope>NUCLEOTIDE SEQUENCE [LARGE SCALE GENOMIC DNA]</scope>
</reference>